<sequence>MAPAIKELERAIVGRQFQHGGHEVLRWCFDNIQVETDRADNRQFSKGKARERIDGAVACALPYRWRCTVRAWAARFMTSTCPTKPSSCER</sequence>
<organism evidence="2 3">
    <name type="scientific">Azospirillum doebereinerae</name>
    <dbReference type="NCBI Taxonomy" id="92933"/>
    <lineage>
        <taxon>Bacteria</taxon>
        <taxon>Pseudomonadati</taxon>
        <taxon>Pseudomonadota</taxon>
        <taxon>Alphaproteobacteria</taxon>
        <taxon>Rhodospirillales</taxon>
        <taxon>Azospirillaceae</taxon>
        <taxon>Azospirillum</taxon>
    </lineage>
</organism>
<dbReference type="PANTHER" id="PTHR41287">
    <property type="match status" value="1"/>
</dbReference>
<dbReference type="OrthoDB" id="9760250at2"/>
<dbReference type="InterPro" id="IPR005021">
    <property type="entry name" value="Terminase_largesu-like"/>
</dbReference>
<dbReference type="AlphaFoldDB" id="A0A433J5B1"/>
<evidence type="ECO:0000313" key="2">
    <source>
        <dbReference type="EMBL" id="RUQ67624.1"/>
    </source>
</evidence>
<comment type="caution">
    <text evidence="2">The sequence shown here is derived from an EMBL/GenBank/DDBJ whole genome shotgun (WGS) entry which is preliminary data.</text>
</comment>
<dbReference type="PANTHER" id="PTHR41287:SF1">
    <property type="entry name" value="PROTEIN YMFN"/>
    <property type="match status" value="1"/>
</dbReference>
<keyword evidence="3" id="KW-1185">Reference proteome</keyword>
<evidence type="ECO:0000259" key="1">
    <source>
        <dbReference type="Pfam" id="PF20441"/>
    </source>
</evidence>
<accession>A0A433J5B1</accession>
<feature type="domain" description="Terminase large subunit-like endonuclease" evidence="1">
    <location>
        <begin position="2"/>
        <end position="59"/>
    </location>
</feature>
<protein>
    <recommendedName>
        <fullName evidence="1">Terminase large subunit-like endonuclease domain-containing protein</fullName>
    </recommendedName>
</protein>
<proteinExistence type="predicted"/>
<dbReference type="GO" id="GO:0004519">
    <property type="term" value="F:endonuclease activity"/>
    <property type="evidence" value="ECO:0007669"/>
    <property type="project" value="InterPro"/>
</dbReference>
<dbReference type="EMBL" id="RZIJ01000017">
    <property type="protein sequence ID" value="RUQ67624.1"/>
    <property type="molecule type" value="Genomic_DNA"/>
</dbReference>
<dbReference type="Proteomes" id="UP000280346">
    <property type="component" value="Unassembled WGS sequence"/>
</dbReference>
<gene>
    <name evidence="2" type="ORF">EJ913_20395</name>
</gene>
<dbReference type="InterPro" id="IPR046462">
    <property type="entry name" value="TerL_nuclease"/>
</dbReference>
<evidence type="ECO:0000313" key="3">
    <source>
        <dbReference type="Proteomes" id="UP000280346"/>
    </source>
</evidence>
<dbReference type="Pfam" id="PF20441">
    <property type="entry name" value="TerL_nuclease"/>
    <property type="match status" value="1"/>
</dbReference>
<name>A0A433J5B1_9PROT</name>
<reference evidence="2 3" key="1">
    <citation type="submission" date="2018-12" db="EMBL/GenBank/DDBJ databases">
        <authorList>
            <person name="Yang Y."/>
        </authorList>
    </citation>
    <scope>NUCLEOTIDE SEQUENCE [LARGE SCALE GENOMIC DNA]</scope>
    <source>
        <strain evidence="2 3">GSF71</strain>
    </source>
</reference>